<gene>
    <name evidence="6" type="ORF">CRM94_08850</name>
</gene>
<dbReference type="FunFam" id="1.10.10.10:FF:000001">
    <property type="entry name" value="LysR family transcriptional regulator"/>
    <property type="match status" value="1"/>
</dbReference>
<dbReference type="InterPro" id="IPR000847">
    <property type="entry name" value="LysR_HTH_N"/>
</dbReference>
<name>A0A2A7SG37_BURGA</name>
<dbReference type="EMBL" id="PDDY01000001">
    <property type="protein sequence ID" value="PEH42240.1"/>
    <property type="molecule type" value="Genomic_DNA"/>
</dbReference>
<keyword evidence="2" id="KW-0805">Transcription regulation</keyword>
<dbReference type="SUPFAM" id="SSF53850">
    <property type="entry name" value="Periplasmic binding protein-like II"/>
    <property type="match status" value="1"/>
</dbReference>
<dbReference type="PRINTS" id="PR00039">
    <property type="entry name" value="HTHLYSR"/>
</dbReference>
<dbReference type="GO" id="GO:0005829">
    <property type="term" value="C:cytosol"/>
    <property type="evidence" value="ECO:0007669"/>
    <property type="project" value="TreeGrafter"/>
</dbReference>
<dbReference type="Proteomes" id="UP000220629">
    <property type="component" value="Unassembled WGS sequence"/>
</dbReference>
<comment type="similarity">
    <text evidence="1">Belongs to the LysR transcriptional regulatory family.</text>
</comment>
<dbReference type="Gene3D" id="3.40.190.290">
    <property type="match status" value="1"/>
</dbReference>
<sequence length="295" mass="31861">MKGNIDHPLRLFLEIANRGSLSAAAEALSLSQSGLSRQLAALERHVGQPLFVRHGRGVEPTDAGRRLLEAARPAYQAIDDTVMQLRERHGLTAGNLNVATVHTLGHDFVSEIVARFMRQRPAASVSLLERSSPGVAEMVEGGGAEIGFVYDAAVASDLLEITPLFDEEMGFVVHQSSRFASLAAITLDAHTPPLIVFPPSYALRRMLHGRAFDAKVAAEVDSMDAMLKLVSLTNGQCILPMRIPSRLLGEYGLTRIPIAAPVMRRRIVAVTRRERPLSALAALLLAIARELAAAA</sequence>
<dbReference type="GO" id="GO:0003700">
    <property type="term" value="F:DNA-binding transcription factor activity"/>
    <property type="evidence" value="ECO:0007669"/>
    <property type="project" value="InterPro"/>
</dbReference>
<accession>A0A2A7SG37</accession>
<evidence type="ECO:0000256" key="3">
    <source>
        <dbReference type="ARBA" id="ARBA00023125"/>
    </source>
</evidence>
<organism evidence="6 7">
    <name type="scientific">Burkholderia gladioli</name>
    <name type="common">Pseudomonas marginata</name>
    <name type="synonym">Phytomonas marginata</name>
    <dbReference type="NCBI Taxonomy" id="28095"/>
    <lineage>
        <taxon>Bacteria</taxon>
        <taxon>Pseudomonadati</taxon>
        <taxon>Pseudomonadota</taxon>
        <taxon>Betaproteobacteria</taxon>
        <taxon>Burkholderiales</taxon>
        <taxon>Burkholderiaceae</taxon>
        <taxon>Burkholderia</taxon>
    </lineage>
</organism>
<dbReference type="RefSeq" id="WP_098152031.1">
    <property type="nucleotide sequence ID" value="NZ_CADEXJ010000002.1"/>
</dbReference>
<dbReference type="PANTHER" id="PTHR30419">
    <property type="entry name" value="HTH-TYPE TRANSCRIPTIONAL REGULATOR YBHD"/>
    <property type="match status" value="1"/>
</dbReference>
<dbReference type="Pfam" id="PF00126">
    <property type="entry name" value="HTH_1"/>
    <property type="match status" value="1"/>
</dbReference>
<dbReference type="AlphaFoldDB" id="A0A2A7SG37"/>
<dbReference type="Pfam" id="PF03466">
    <property type="entry name" value="LysR_substrate"/>
    <property type="match status" value="1"/>
</dbReference>
<comment type="caution">
    <text evidence="6">The sequence shown here is derived from an EMBL/GenBank/DDBJ whole genome shotgun (WGS) entry which is preliminary data.</text>
</comment>
<dbReference type="InterPro" id="IPR036390">
    <property type="entry name" value="WH_DNA-bd_sf"/>
</dbReference>
<keyword evidence="4" id="KW-0804">Transcription</keyword>
<dbReference type="InterPro" id="IPR036388">
    <property type="entry name" value="WH-like_DNA-bd_sf"/>
</dbReference>
<feature type="domain" description="HTH lysR-type" evidence="5">
    <location>
        <begin position="9"/>
        <end position="61"/>
    </location>
</feature>
<dbReference type="GO" id="GO:0003677">
    <property type="term" value="F:DNA binding"/>
    <property type="evidence" value="ECO:0007669"/>
    <property type="project" value="UniProtKB-KW"/>
</dbReference>
<dbReference type="CDD" id="cd05466">
    <property type="entry name" value="PBP2_LTTR_substrate"/>
    <property type="match status" value="1"/>
</dbReference>
<evidence type="ECO:0000313" key="6">
    <source>
        <dbReference type="EMBL" id="PEH42240.1"/>
    </source>
</evidence>
<evidence type="ECO:0000313" key="7">
    <source>
        <dbReference type="Proteomes" id="UP000220629"/>
    </source>
</evidence>
<reference evidence="7" key="1">
    <citation type="submission" date="2017-09" db="EMBL/GenBank/DDBJ databases">
        <title>FDA dAtabase for Regulatory Grade micrObial Sequences (FDA-ARGOS): Supporting development and validation of Infectious Disease Dx tests.</title>
        <authorList>
            <person name="Minogue T."/>
            <person name="Wolcott M."/>
            <person name="Wasieloski L."/>
            <person name="Aguilar W."/>
            <person name="Moore D."/>
            <person name="Tallon L."/>
            <person name="Sadzewicz L."/>
            <person name="Ott S."/>
            <person name="Zhao X."/>
            <person name="Nagaraj S."/>
            <person name="Vavikolanu K."/>
            <person name="Aluvathingal J."/>
            <person name="Nadendla S."/>
            <person name="Sichtig H."/>
        </authorList>
    </citation>
    <scope>NUCLEOTIDE SEQUENCE [LARGE SCALE GENOMIC DNA]</scope>
    <source>
        <strain evidence="7">FDAARGOS_390</strain>
    </source>
</reference>
<dbReference type="InterPro" id="IPR005119">
    <property type="entry name" value="LysR_subst-bd"/>
</dbReference>
<evidence type="ECO:0000256" key="1">
    <source>
        <dbReference type="ARBA" id="ARBA00009437"/>
    </source>
</evidence>
<protein>
    <submittedName>
        <fullName evidence="6">LysR family transcriptional regulator</fullName>
    </submittedName>
</protein>
<evidence type="ECO:0000256" key="4">
    <source>
        <dbReference type="ARBA" id="ARBA00023163"/>
    </source>
</evidence>
<evidence type="ECO:0000256" key="2">
    <source>
        <dbReference type="ARBA" id="ARBA00023015"/>
    </source>
</evidence>
<keyword evidence="3" id="KW-0238">DNA-binding</keyword>
<evidence type="ECO:0000259" key="5">
    <source>
        <dbReference type="PROSITE" id="PS50931"/>
    </source>
</evidence>
<dbReference type="SUPFAM" id="SSF46785">
    <property type="entry name" value="Winged helix' DNA-binding domain"/>
    <property type="match status" value="1"/>
</dbReference>
<dbReference type="PROSITE" id="PS50931">
    <property type="entry name" value="HTH_LYSR"/>
    <property type="match status" value="1"/>
</dbReference>
<proteinExistence type="inferred from homology"/>
<dbReference type="InterPro" id="IPR050950">
    <property type="entry name" value="HTH-type_LysR_regulators"/>
</dbReference>
<dbReference type="Gene3D" id="1.10.10.10">
    <property type="entry name" value="Winged helix-like DNA-binding domain superfamily/Winged helix DNA-binding domain"/>
    <property type="match status" value="1"/>
</dbReference>